<proteinExistence type="predicted"/>
<comment type="caution">
    <text evidence="1">The sequence shown here is derived from an EMBL/GenBank/DDBJ whole genome shotgun (WGS) entry which is preliminary data.</text>
</comment>
<dbReference type="SUPFAM" id="SSF53474">
    <property type="entry name" value="alpha/beta-Hydrolases"/>
    <property type="match status" value="1"/>
</dbReference>
<dbReference type="Pfam" id="PF06821">
    <property type="entry name" value="Ser_hydrolase"/>
    <property type="match status" value="1"/>
</dbReference>
<organism evidence="1 2">
    <name type="scientific">Arthrobacter flavus</name>
    <dbReference type="NCBI Taxonomy" id="95172"/>
    <lineage>
        <taxon>Bacteria</taxon>
        <taxon>Bacillati</taxon>
        <taxon>Actinomycetota</taxon>
        <taxon>Actinomycetes</taxon>
        <taxon>Micrococcales</taxon>
        <taxon>Micrococcaceae</taxon>
        <taxon>Arthrobacter</taxon>
    </lineage>
</organism>
<gene>
    <name evidence="1" type="ORF">ACFSFX_02435</name>
</gene>
<dbReference type="Gene3D" id="3.40.50.1820">
    <property type="entry name" value="alpha/beta hydrolase"/>
    <property type="match status" value="1"/>
</dbReference>
<protein>
    <submittedName>
        <fullName evidence="1">RBBP9/YdeN family alpha/beta hydrolase</fullName>
    </submittedName>
</protein>
<keyword evidence="2" id="KW-1185">Reference proteome</keyword>
<dbReference type="RefSeq" id="WP_343877666.1">
    <property type="nucleotide sequence ID" value="NZ_BAAAIJ010000007.1"/>
</dbReference>
<reference evidence="2" key="1">
    <citation type="journal article" date="2019" name="Int. J. Syst. Evol. Microbiol.">
        <title>The Global Catalogue of Microorganisms (GCM) 10K type strain sequencing project: providing services to taxonomists for standard genome sequencing and annotation.</title>
        <authorList>
            <consortium name="The Broad Institute Genomics Platform"/>
            <consortium name="The Broad Institute Genome Sequencing Center for Infectious Disease"/>
            <person name="Wu L."/>
            <person name="Ma J."/>
        </authorList>
    </citation>
    <scope>NUCLEOTIDE SEQUENCE [LARGE SCALE GENOMIC DNA]</scope>
    <source>
        <strain evidence="2">JCM 11496</strain>
    </source>
</reference>
<dbReference type="InterPro" id="IPR010662">
    <property type="entry name" value="RBBP9/YdeN"/>
</dbReference>
<sequence length="185" mass="20189">MKIFVVHGYQASPGEHWFPWLKSRFTTAQDSVTVLKLPTPNEPTESGWTAELHHSIGRPTHDTVIVAHSLGCIATLRYLASLKPGWSLRGLILVAGFAEPIASLPLLDPFTADNGFVDEMVITRCTVIRSDNDTVVDPAASARLAARLQATLITVPGGGHFGSTDGYQRFPEMQQELSELLSTKH</sequence>
<dbReference type="EMBL" id="JBHUGA010000006">
    <property type="protein sequence ID" value="MFD1845452.1"/>
    <property type="molecule type" value="Genomic_DNA"/>
</dbReference>
<accession>A0ABW4Q289</accession>
<name>A0ABW4Q289_9MICC</name>
<dbReference type="GO" id="GO:0016787">
    <property type="term" value="F:hydrolase activity"/>
    <property type="evidence" value="ECO:0007669"/>
    <property type="project" value="UniProtKB-KW"/>
</dbReference>
<evidence type="ECO:0000313" key="1">
    <source>
        <dbReference type="EMBL" id="MFD1845452.1"/>
    </source>
</evidence>
<dbReference type="PANTHER" id="PTHR15394:SF3">
    <property type="entry name" value="SERINE HYDROLASE RBBP9"/>
    <property type="match status" value="1"/>
</dbReference>
<dbReference type="Proteomes" id="UP001597307">
    <property type="component" value="Unassembled WGS sequence"/>
</dbReference>
<keyword evidence="1" id="KW-0378">Hydrolase</keyword>
<dbReference type="PANTHER" id="PTHR15394">
    <property type="entry name" value="SERINE HYDROLASE RBBP9"/>
    <property type="match status" value="1"/>
</dbReference>
<evidence type="ECO:0000313" key="2">
    <source>
        <dbReference type="Proteomes" id="UP001597307"/>
    </source>
</evidence>
<dbReference type="InterPro" id="IPR029058">
    <property type="entry name" value="AB_hydrolase_fold"/>
</dbReference>